<evidence type="ECO:0000256" key="2">
    <source>
        <dbReference type="SAM" id="SignalP"/>
    </source>
</evidence>
<evidence type="ECO:0000313" key="3">
    <source>
        <dbReference type="Proteomes" id="UP000095280"/>
    </source>
</evidence>
<proteinExistence type="predicted"/>
<feature type="compositionally biased region" description="Basic and acidic residues" evidence="1">
    <location>
        <begin position="58"/>
        <end position="68"/>
    </location>
</feature>
<keyword evidence="2" id="KW-0732">Signal</keyword>
<reference evidence="4 5" key="1">
    <citation type="submission" date="2016-11" db="UniProtKB">
        <authorList>
            <consortium name="WormBaseParasite"/>
        </authorList>
    </citation>
    <scope>IDENTIFICATION</scope>
</reference>
<evidence type="ECO:0000313" key="4">
    <source>
        <dbReference type="WBParaSite" id="maker-uti_cns_0004581-snap-gene-0.5-mRNA-1"/>
    </source>
</evidence>
<dbReference type="Proteomes" id="UP000095280">
    <property type="component" value="Unplaced"/>
</dbReference>
<dbReference type="WBParaSite" id="maker-uti_cns_0006211-snap-gene-0.14-mRNA-1">
    <property type="protein sequence ID" value="maker-uti_cns_0006211-snap-gene-0.14-mRNA-1"/>
    <property type="gene ID" value="maker-uti_cns_0006211-snap-gene-0.14"/>
</dbReference>
<sequence>MSVRWLLLLSCLAAALLCSEACSSSKKSKPKPAPPPPPPPPTVPPGSNATLPPQQPKGPDRPNAETKHASTSRVANWLIAVLPLFLLFQLLKQQSALV</sequence>
<feature type="chain" id="PRO_5011394995" evidence="2">
    <location>
        <begin position="22"/>
        <end position="98"/>
    </location>
</feature>
<evidence type="ECO:0000313" key="5">
    <source>
        <dbReference type="WBParaSite" id="maker-uti_cns_0006211-snap-gene-0.14-mRNA-1"/>
    </source>
</evidence>
<feature type="signal peptide" evidence="2">
    <location>
        <begin position="1"/>
        <end position="21"/>
    </location>
</feature>
<dbReference type="AlphaFoldDB" id="A0A1I8H766"/>
<feature type="compositionally biased region" description="Pro residues" evidence="1">
    <location>
        <begin position="31"/>
        <end position="44"/>
    </location>
</feature>
<keyword evidence="3" id="KW-1185">Reference proteome</keyword>
<dbReference type="WBParaSite" id="maker-uti_cns_0004581-snap-gene-0.5-mRNA-1">
    <property type="protein sequence ID" value="maker-uti_cns_0004581-snap-gene-0.5-mRNA-1"/>
    <property type="gene ID" value="maker-uti_cns_0004581-snap-gene-0.5"/>
</dbReference>
<protein>
    <submittedName>
        <fullName evidence="4 5">Vegetative cell wall protein gp1-like</fullName>
    </submittedName>
</protein>
<feature type="region of interest" description="Disordered" evidence="1">
    <location>
        <begin position="24"/>
        <end position="69"/>
    </location>
</feature>
<name>A0A1I8H766_9PLAT</name>
<evidence type="ECO:0000256" key="1">
    <source>
        <dbReference type="SAM" id="MobiDB-lite"/>
    </source>
</evidence>
<organism evidence="3 4">
    <name type="scientific">Macrostomum lignano</name>
    <dbReference type="NCBI Taxonomy" id="282301"/>
    <lineage>
        <taxon>Eukaryota</taxon>
        <taxon>Metazoa</taxon>
        <taxon>Spiralia</taxon>
        <taxon>Lophotrochozoa</taxon>
        <taxon>Platyhelminthes</taxon>
        <taxon>Rhabditophora</taxon>
        <taxon>Macrostomorpha</taxon>
        <taxon>Macrostomida</taxon>
        <taxon>Macrostomidae</taxon>
        <taxon>Macrostomum</taxon>
    </lineage>
</organism>
<accession>A0A1I8H766</accession>